<dbReference type="AlphaFoldDB" id="A0A6M4IRR9"/>
<dbReference type="Pfam" id="PF13692">
    <property type="entry name" value="Glyco_trans_1_4"/>
    <property type="match status" value="1"/>
</dbReference>
<dbReference type="CDD" id="cd03811">
    <property type="entry name" value="GT4_GT28_WabH-like"/>
    <property type="match status" value="1"/>
</dbReference>
<evidence type="ECO:0000313" key="2">
    <source>
        <dbReference type="EMBL" id="QJR36207.1"/>
    </source>
</evidence>
<dbReference type="PANTHER" id="PTHR12526">
    <property type="entry name" value="GLYCOSYLTRANSFERASE"/>
    <property type="match status" value="1"/>
</dbReference>
<feature type="domain" description="Glycosyltransferase subfamily 4-like N-terminal" evidence="1">
    <location>
        <begin position="3"/>
        <end position="147"/>
    </location>
</feature>
<keyword evidence="2" id="KW-0808">Transferase</keyword>
<dbReference type="InterPro" id="IPR028098">
    <property type="entry name" value="Glyco_trans_4-like_N"/>
</dbReference>
<proteinExistence type="predicted"/>
<keyword evidence="3" id="KW-1185">Reference proteome</keyword>
<dbReference type="SUPFAM" id="SSF53756">
    <property type="entry name" value="UDP-Glycosyltransferase/glycogen phosphorylase"/>
    <property type="match status" value="1"/>
</dbReference>
<accession>A0A6M4IRR9</accession>
<evidence type="ECO:0000313" key="3">
    <source>
        <dbReference type="Proteomes" id="UP000500938"/>
    </source>
</evidence>
<dbReference type="Pfam" id="PF13439">
    <property type="entry name" value="Glyco_transf_4"/>
    <property type="match status" value="1"/>
</dbReference>
<dbReference type="GO" id="GO:0016757">
    <property type="term" value="F:glycosyltransferase activity"/>
    <property type="evidence" value="ECO:0007669"/>
    <property type="project" value="UniProtKB-ARBA"/>
</dbReference>
<name>A0A6M4IRR9_9BACT</name>
<organism evidence="2 3">
    <name type="scientific">Gemmatimonas groenlandica</name>
    <dbReference type="NCBI Taxonomy" id="2732249"/>
    <lineage>
        <taxon>Bacteria</taxon>
        <taxon>Pseudomonadati</taxon>
        <taxon>Gemmatimonadota</taxon>
        <taxon>Gemmatimonadia</taxon>
        <taxon>Gemmatimonadales</taxon>
        <taxon>Gemmatimonadaceae</taxon>
        <taxon>Gemmatimonas</taxon>
    </lineage>
</organism>
<gene>
    <name evidence="2" type="ORF">HKW67_12155</name>
</gene>
<evidence type="ECO:0000259" key="1">
    <source>
        <dbReference type="Pfam" id="PF13439"/>
    </source>
</evidence>
<dbReference type="PANTHER" id="PTHR12526:SF636">
    <property type="entry name" value="BLL3647 PROTEIN"/>
    <property type="match status" value="1"/>
</dbReference>
<protein>
    <submittedName>
        <fullName evidence="2">Glycosyltransferase</fullName>
    </submittedName>
</protein>
<dbReference type="Gene3D" id="3.40.50.2000">
    <property type="entry name" value="Glycogen Phosphorylase B"/>
    <property type="match status" value="2"/>
</dbReference>
<dbReference type="EMBL" id="CP053085">
    <property type="protein sequence ID" value="QJR36207.1"/>
    <property type="molecule type" value="Genomic_DNA"/>
</dbReference>
<dbReference type="KEGG" id="ggr:HKW67_12155"/>
<reference evidence="2 3" key="1">
    <citation type="submission" date="2020-05" db="EMBL/GenBank/DDBJ databases">
        <title>Complete genome sequence of Gemmatimonas greenlandica TET16.</title>
        <authorList>
            <person name="Zeng Y."/>
        </authorList>
    </citation>
    <scope>NUCLEOTIDE SEQUENCE [LARGE SCALE GENOMIC DNA]</scope>
    <source>
        <strain evidence="2 3">TET16</strain>
    </source>
</reference>
<sequence length="345" mass="37029">MLLARGLRSRGAEVAVVGPPGASWLQSSAMASDIEFIPVHFRPGHVLAGSRLLRRSMKNFAPDLVHAHMFGMGLLAALANVPAVSPLVITLHGGGGELVGWKRRLALSYAMLAADNVVAVSEALRDELQRQVPFQPREIRVIYNGVPQSQTLSDGAADAYAALVAKGKSVVAVGNHLPVKGHLVLINAMARCKNRDWHLSIAGRRTEHTDDLLREIQKFGLADRVSLLGSIPEPMSLLRTADLFVMPSHSEAMPMALLEAMSAGVPCVATRVGGIPEALDGLGTLVPPNNPVELSIAIDRALSRPEDENRSAGVALVTRVRTKFGVDLMSEAYELLFNETLSKSR</sequence>
<dbReference type="Proteomes" id="UP000500938">
    <property type="component" value="Chromosome"/>
</dbReference>